<comment type="caution">
    <text evidence="2">The sequence shown here is derived from an EMBL/GenBank/DDBJ whole genome shotgun (WGS) entry which is preliminary data.</text>
</comment>
<keyword evidence="1" id="KW-0812">Transmembrane</keyword>
<evidence type="ECO:0000313" key="3">
    <source>
        <dbReference type="Proteomes" id="UP000807342"/>
    </source>
</evidence>
<accession>A0A9P5X7V9</accession>
<keyword evidence="3" id="KW-1185">Reference proteome</keyword>
<keyword evidence="1" id="KW-0472">Membrane</keyword>
<evidence type="ECO:0000256" key="1">
    <source>
        <dbReference type="SAM" id="Phobius"/>
    </source>
</evidence>
<gene>
    <name evidence="2" type="ORF">P691DRAFT_307081</name>
</gene>
<reference evidence="2" key="1">
    <citation type="submission" date="2020-11" db="EMBL/GenBank/DDBJ databases">
        <authorList>
            <consortium name="DOE Joint Genome Institute"/>
            <person name="Ahrendt S."/>
            <person name="Riley R."/>
            <person name="Andreopoulos W."/>
            <person name="Labutti K."/>
            <person name="Pangilinan J."/>
            <person name="Ruiz-Duenas F.J."/>
            <person name="Barrasa J.M."/>
            <person name="Sanchez-Garcia M."/>
            <person name="Camarero S."/>
            <person name="Miyauchi S."/>
            <person name="Serrano A."/>
            <person name="Linde D."/>
            <person name="Babiker R."/>
            <person name="Drula E."/>
            <person name="Ayuso-Fernandez I."/>
            <person name="Pacheco R."/>
            <person name="Padilla G."/>
            <person name="Ferreira P."/>
            <person name="Barriuso J."/>
            <person name="Kellner H."/>
            <person name="Castanera R."/>
            <person name="Alfaro M."/>
            <person name="Ramirez L."/>
            <person name="Pisabarro A.G."/>
            <person name="Kuo A."/>
            <person name="Tritt A."/>
            <person name="Lipzen A."/>
            <person name="He G."/>
            <person name="Yan M."/>
            <person name="Ng V."/>
            <person name="Cullen D."/>
            <person name="Martin F."/>
            <person name="Rosso M.-N."/>
            <person name="Henrissat B."/>
            <person name="Hibbett D."/>
            <person name="Martinez A.T."/>
            <person name="Grigoriev I.V."/>
        </authorList>
    </citation>
    <scope>NUCLEOTIDE SEQUENCE</scope>
    <source>
        <strain evidence="2">MF-IS2</strain>
    </source>
</reference>
<keyword evidence="1" id="KW-1133">Transmembrane helix</keyword>
<feature type="transmembrane region" description="Helical" evidence="1">
    <location>
        <begin position="28"/>
        <end position="51"/>
    </location>
</feature>
<proteinExistence type="predicted"/>
<dbReference type="AlphaFoldDB" id="A0A9P5X7V9"/>
<evidence type="ECO:0000313" key="2">
    <source>
        <dbReference type="EMBL" id="KAF9444755.1"/>
    </source>
</evidence>
<dbReference type="Proteomes" id="UP000807342">
    <property type="component" value="Unassembled WGS sequence"/>
</dbReference>
<name>A0A9P5X7V9_9AGAR</name>
<dbReference type="EMBL" id="MU151349">
    <property type="protein sequence ID" value="KAF9444755.1"/>
    <property type="molecule type" value="Genomic_DNA"/>
</dbReference>
<organism evidence="2 3">
    <name type="scientific">Macrolepiota fuliginosa MF-IS2</name>
    <dbReference type="NCBI Taxonomy" id="1400762"/>
    <lineage>
        <taxon>Eukaryota</taxon>
        <taxon>Fungi</taxon>
        <taxon>Dikarya</taxon>
        <taxon>Basidiomycota</taxon>
        <taxon>Agaricomycotina</taxon>
        <taxon>Agaricomycetes</taxon>
        <taxon>Agaricomycetidae</taxon>
        <taxon>Agaricales</taxon>
        <taxon>Agaricineae</taxon>
        <taxon>Agaricaceae</taxon>
        <taxon>Macrolepiota</taxon>
    </lineage>
</organism>
<sequence>MPGLKLDGSGFDGLGACPFAATAESAPIFAALNAARLFVLGVIVGGSVTLLGRGRGFAAAFSGILVPVTVPASEPRVVEEGVRTPRAELALRVGVEAVGGADCQRAAIELSTASAKGG</sequence>
<protein>
    <submittedName>
        <fullName evidence="2">Uncharacterized protein</fullName>
    </submittedName>
</protein>